<dbReference type="InterPro" id="IPR048300">
    <property type="entry name" value="TACO1_YebC-like_2nd/3rd_dom"/>
</dbReference>
<dbReference type="AlphaFoldDB" id="A0A383AHJ3"/>
<evidence type="ECO:0000259" key="1">
    <source>
        <dbReference type="Pfam" id="PF01709"/>
    </source>
</evidence>
<accession>A0A383AHJ3</accession>
<dbReference type="InterPro" id="IPR026564">
    <property type="entry name" value="Transcrip_reg_TACO1-like_dom3"/>
</dbReference>
<dbReference type="Gene3D" id="3.30.70.980">
    <property type="match status" value="1"/>
</dbReference>
<dbReference type="Pfam" id="PF01709">
    <property type="entry name" value="Transcrip_reg"/>
    <property type="match status" value="1"/>
</dbReference>
<protein>
    <recommendedName>
        <fullName evidence="1">TACO1/YebC-like second and third domain-containing protein</fullName>
    </recommendedName>
</protein>
<name>A0A383AHJ3_9ZZZZ</name>
<proteinExistence type="predicted"/>
<dbReference type="InterPro" id="IPR029072">
    <property type="entry name" value="YebC-like"/>
</dbReference>
<feature type="non-terminal residue" evidence="2">
    <location>
        <position position="1"/>
    </location>
</feature>
<reference evidence="2" key="1">
    <citation type="submission" date="2018-05" db="EMBL/GenBank/DDBJ databases">
        <authorList>
            <person name="Lanie J.A."/>
            <person name="Ng W.-L."/>
            <person name="Kazmierczak K.M."/>
            <person name="Andrzejewski T.M."/>
            <person name="Davidsen T.M."/>
            <person name="Wayne K.J."/>
            <person name="Tettelin H."/>
            <person name="Glass J.I."/>
            <person name="Rusch D."/>
            <person name="Podicherti R."/>
            <person name="Tsui H.-C.T."/>
            <person name="Winkler M.E."/>
        </authorList>
    </citation>
    <scope>NUCLEOTIDE SEQUENCE</scope>
</reference>
<dbReference type="SUPFAM" id="SSF75625">
    <property type="entry name" value="YebC-like"/>
    <property type="match status" value="1"/>
</dbReference>
<evidence type="ECO:0000313" key="2">
    <source>
        <dbReference type="EMBL" id="SVE07053.1"/>
    </source>
</evidence>
<dbReference type="EMBL" id="UINC01192092">
    <property type="protein sequence ID" value="SVE07053.1"/>
    <property type="molecule type" value="Genomic_DNA"/>
</dbReference>
<gene>
    <name evidence="2" type="ORF">METZ01_LOCUS459907</name>
</gene>
<organism evidence="2">
    <name type="scientific">marine metagenome</name>
    <dbReference type="NCBI Taxonomy" id="408172"/>
    <lineage>
        <taxon>unclassified sequences</taxon>
        <taxon>metagenomes</taxon>
        <taxon>ecological metagenomes</taxon>
    </lineage>
</organism>
<feature type="domain" description="TACO1/YebC-like second and third" evidence="1">
    <location>
        <begin position="2"/>
        <end position="40"/>
    </location>
</feature>
<sequence>GFQWKPINLINIKGDKLKSLFNLLEELENDEDVQHVFSNFEASEEEIRKLL</sequence>